<reference evidence="8" key="2">
    <citation type="submission" date="2021-04" db="EMBL/GenBank/DDBJ databases">
        <authorList>
            <person name="Dong X."/>
        </authorList>
    </citation>
    <scope>NUCLEOTIDE SEQUENCE</scope>
    <source>
        <strain evidence="8">ZWT</strain>
    </source>
</reference>
<feature type="domain" description="Endoribonuclease YicC-like N-terminal" evidence="6">
    <location>
        <begin position="2"/>
        <end position="156"/>
    </location>
</feature>
<dbReference type="GO" id="GO:0004521">
    <property type="term" value="F:RNA endonuclease activity"/>
    <property type="evidence" value="ECO:0007669"/>
    <property type="project" value="InterPro"/>
</dbReference>
<sequence>MVSSMTGFGRDSIIEAGKSFVIEIKSVNHRYMDLNIKMPRVYLTLEERIRNVIKEKLNRGKIDIYINMKVFERTDVEAVLNKSLAESYVKCLKEIQESFDLRDDVSVINIARFPEVVNIEHKEEDVELIWETIKKPLKVALDKHIEMRLREGEKLKEDLLLKCSNIELLLKEIVDKASTVVLEYKEKLENRLKEIVDDKNYDEGRVAMEVAVIADKCCIDEEIVRLSSHISQIRDTLEIEGPIGRKLDFIVQEMNREANTISSKSNDLTITKNILQVKSEIEKIREQTQNIE</sequence>
<evidence type="ECO:0000256" key="5">
    <source>
        <dbReference type="ARBA" id="ARBA00035648"/>
    </source>
</evidence>
<feature type="domain" description="Endoribonuclease YicC-like C-terminal" evidence="7">
    <location>
        <begin position="175"/>
        <end position="292"/>
    </location>
</feature>
<evidence type="ECO:0000256" key="1">
    <source>
        <dbReference type="ARBA" id="ARBA00001968"/>
    </source>
</evidence>
<keyword evidence="9" id="KW-1185">Reference proteome</keyword>
<dbReference type="AlphaFoldDB" id="A0A9J6P4I7"/>
<evidence type="ECO:0000313" key="9">
    <source>
        <dbReference type="Proteomes" id="UP001056429"/>
    </source>
</evidence>
<dbReference type="InterPro" id="IPR005229">
    <property type="entry name" value="YicC/YloC-like"/>
</dbReference>
<dbReference type="InterPro" id="IPR013551">
    <property type="entry name" value="YicC-like_C"/>
</dbReference>
<dbReference type="NCBIfam" id="TIGR00255">
    <property type="entry name" value="YicC/YloC family endoribonuclease"/>
    <property type="match status" value="1"/>
</dbReference>
<dbReference type="PANTHER" id="PTHR30636:SF3">
    <property type="entry name" value="UPF0701 PROTEIN YICC"/>
    <property type="match status" value="1"/>
</dbReference>
<keyword evidence="3" id="KW-0255">Endonuclease</keyword>
<evidence type="ECO:0000259" key="7">
    <source>
        <dbReference type="Pfam" id="PF08340"/>
    </source>
</evidence>
<comment type="cofactor">
    <cofactor evidence="1">
        <name>a divalent metal cation</name>
        <dbReference type="ChEBI" id="CHEBI:60240"/>
    </cofactor>
</comment>
<evidence type="ECO:0000256" key="2">
    <source>
        <dbReference type="ARBA" id="ARBA00022722"/>
    </source>
</evidence>
<dbReference type="PANTHER" id="PTHR30636">
    <property type="entry name" value="UPF0701 PROTEIN YICC"/>
    <property type="match status" value="1"/>
</dbReference>
<protein>
    <submittedName>
        <fullName evidence="8">YicC family protein</fullName>
    </submittedName>
</protein>
<comment type="similarity">
    <text evidence="5">Belongs to the YicC/YloC family.</text>
</comment>
<organism evidence="8 9">
    <name type="scientific">Oceanirhabdus seepicola</name>
    <dbReference type="NCBI Taxonomy" id="2828781"/>
    <lineage>
        <taxon>Bacteria</taxon>
        <taxon>Bacillati</taxon>
        <taxon>Bacillota</taxon>
        <taxon>Clostridia</taxon>
        <taxon>Eubacteriales</taxon>
        <taxon>Clostridiaceae</taxon>
        <taxon>Oceanirhabdus</taxon>
    </lineage>
</organism>
<comment type="caution">
    <text evidence="8">The sequence shown here is derived from an EMBL/GenBank/DDBJ whole genome shotgun (WGS) entry which is preliminary data.</text>
</comment>
<evidence type="ECO:0000256" key="4">
    <source>
        <dbReference type="ARBA" id="ARBA00022801"/>
    </source>
</evidence>
<accession>A0A9J6P4I7</accession>
<reference evidence="8" key="1">
    <citation type="journal article" date="2021" name="mSystems">
        <title>Bacteria and Archaea Synergistically Convert Glycine Betaine to Biogenic Methane in the Formosa Cold Seep of the South China Sea.</title>
        <authorList>
            <person name="Li L."/>
            <person name="Zhang W."/>
            <person name="Zhang S."/>
            <person name="Song L."/>
            <person name="Sun Q."/>
            <person name="Zhang H."/>
            <person name="Xiang H."/>
            <person name="Dong X."/>
        </authorList>
    </citation>
    <scope>NUCLEOTIDE SEQUENCE</scope>
    <source>
        <strain evidence="8">ZWT</strain>
    </source>
</reference>
<proteinExistence type="inferred from homology"/>
<keyword evidence="4" id="KW-0378">Hydrolase</keyword>
<dbReference type="Pfam" id="PF08340">
    <property type="entry name" value="YicC-like_C"/>
    <property type="match status" value="1"/>
</dbReference>
<dbReference type="Proteomes" id="UP001056429">
    <property type="component" value="Unassembled WGS sequence"/>
</dbReference>
<dbReference type="InterPro" id="IPR013527">
    <property type="entry name" value="YicC-like_N"/>
</dbReference>
<evidence type="ECO:0000256" key="3">
    <source>
        <dbReference type="ARBA" id="ARBA00022759"/>
    </source>
</evidence>
<gene>
    <name evidence="8" type="ORF">KDK92_15080</name>
</gene>
<dbReference type="EMBL" id="JAGSOJ010000003">
    <property type="protein sequence ID" value="MCM1991054.1"/>
    <property type="molecule type" value="Genomic_DNA"/>
</dbReference>
<keyword evidence="2" id="KW-0540">Nuclease</keyword>
<evidence type="ECO:0000313" key="8">
    <source>
        <dbReference type="EMBL" id="MCM1991054.1"/>
    </source>
</evidence>
<dbReference type="RefSeq" id="WP_250860160.1">
    <property type="nucleotide sequence ID" value="NZ_JAGSOJ010000003.1"/>
</dbReference>
<name>A0A9J6P4I7_9CLOT</name>
<dbReference type="Pfam" id="PF03755">
    <property type="entry name" value="YicC-like_N"/>
    <property type="match status" value="1"/>
</dbReference>
<dbReference type="GO" id="GO:0016787">
    <property type="term" value="F:hydrolase activity"/>
    <property type="evidence" value="ECO:0007669"/>
    <property type="project" value="UniProtKB-KW"/>
</dbReference>
<evidence type="ECO:0000259" key="6">
    <source>
        <dbReference type="Pfam" id="PF03755"/>
    </source>
</evidence>